<evidence type="ECO:0000313" key="3">
    <source>
        <dbReference type="Proteomes" id="UP000244240"/>
    </source>
</evidence>
<evidence type="ECO:0000313" key="2">
    <source>
        <dbReference type="EMBL" id="PTX61821.1"/>
    </source>
</evidence>
<dbReference type="AlphaFoldDB" id="A0A2T6C0I6"/>
<comment type="caution">
    <text evidence="2">The sequence shown here is derived from an EMBL/GenBank/DDBJ whole genome shotgun (WGS) entry which is preliminary data.</text>
</comment>
<organism evidence="2 3">
    <name type="scientific">Melghirimyces profundicolus</name>
    <dbReference type="NCBI Taxonomy" id="1242148"/>
    <lineage>
        <taxon>Bacteria</taxon>
        <taxon>Bacillati</taxon>
        <taxon>Bacillota</taxon>
        <taxon>Bacilli</taxon>
        <taxon>Bacillales</taxon>
        <taxon>Thermoactinomycetaceae</taxon>
        <taxon>Melghirimyces</taxon>
    </lineage>
</organism>
<reference evidence="2 3" key="1">
    <citation type="submission" date="2018-04" db="EMBL/GenBank/DDBJ databases">
        <title>Genomic Encyclopedia of Archaeal and Bacterial Type Strains, Phase II (KMG-II): from individual species to whole genera.</title>
        <authorList>
            <person name="Goeker M."/>
        </authorList>
    </citation>
    <scope>NUCLEOTIDE SEQUENCE [LARGE SCALE GENOMIC DNA]</scope>
    <source>
        <strain evidence="2 3">DSM 45787</strain>
    </source>
</reference>
<name>A0A2T6C0I6_9BACL</name>
<sequence>MNIKRILPTLMVLAVFLALWGYASSEDYFQEKPEKKEGTPLFKGLKPGEITSIAMEEKGKVRWKLDREEGKWMFKEPRPLPVDPVMVESWVQSFTELKGVEVVQKHPDAPGKYGLDQPQKRYRVTLENGKNILLAVGDSLPVEDGRYIRKDGKGPILRIGTGEIGFLDKKPLHLMKKEVVQVQEDLIKVFSVRWEESTLKAKKKKDDWKLENGKDAHDPDKLDGLFTDLTMLKAENLARPADDFKNGDPELEMEFTSEKGKKVLFYGNRKDDQVWIWKKEGKWAYPVAVSSVEDAIKEVKKKKEEK</sequence>
<keyword evidence="3" id="KW-1185">Reference proteome</keyword>
<dbReference type="RefSeq" id="WP_108022447.1">
    <property type="nucleotide sequence ID" value="NZ_QBKR01000006.1"/>
</dbReference>
<proteinExistence type="predicted"/>
<protein>
    <submittedName>
        <fullName evidence="2">Uncharacterized protein DUF4340</fullName>
    </submittedName>
</protein>
<dbReference type="Pfam" id="PF14238">
    <property type="entry name" value="DUF4340"/>
    <property type="match status" value="1"/>
</dbReference>
<dbReference type="EMBL" id="QBKR01000006">
    <property type="protein sequence ID" value="PTX61821.1"/>
    <property type="molecule type" value="Genomic_DNA"/>
</dbReference>
<dbReference type="InterPro" id="IPR025641">
    <property type="entry name" value="DUF4340"/>
</dbReference>
<dbReference type="OrthoDB" id="2657515at2"/>
<feature type="domain" description="DUF4340" evidence="1">
    <location>
        <begin position="72"/>
        <end position="242"/>
    </location>
</feature>
<dbReference type="Proteomes" id="UP000244240">
    <property type="component" value="Unassembled WGS sequence"/>
</dbReference>
<accession>A0A2T6C0I6</accession>
<evidence type="ECO:0000259" key="1">
    <source>
        <dbReference type="Pfam" id="PF14238"/>
    </source>
</evidence>
<gene>
    <name evidence="2" type="ORF">C8P63_10673</name>
</gene>